<evidence type="ECO:0000313" key="3">
    <source>
        <dbReference type="Proteomes" id="UP000186917"/>
    </source>
</evidence>
<accession>A0A173MDB7</accession>
<dbReference type="Pfam" id="PF15570">
    <property type="entry name" value="Imm43"/>
    <property type="match status" value="1"/>
</dbReference>
<name>A0A173MDB7_9BACT</name>
<sequence length="232" mass="27344">MEDLFIWFNRTQLPSGYPLKEDTVLKSSYDAKSATKMPDQAWKTFNHHTMSFPPTGTHQFPEEMYLVVTKKYPAIHFDYFDYGYYVKLVSGRFLSFMEEQGVTADYYEKALLHIVDIQGHSLANQGYHALRFGKFDDQLLNWPVETRKRAAGFKDFFLYPNMQLKAPVEGKGLFVLFEFCYNNTLVFTQQVKDVILTQFISPEIYKVADFPFVFNNQYKWDVLPAMNDYKQR</sequence>
<evidence type="ECO:0000313" key="2">
    <source>
        <dbReference type="EMBL" id="SIT29294.1"/>
    </source>
</evidence>
<organism evidence="2 3">
    <name type="scientific">Filimonas lacunae</name>
    <dbReference type="NCBI Taxonomy" id="477680"/>
    <lineage>
        <taxon>Bacteria</taxon>
        <taxon>Pseudomonadati</taxon>
        <taxon>Bacteroidota</taxon>
        <taxon>Chitinophagia</taxon>
        <taxon>Chitinophagales</taxon>
        <taxon>Chitinophagaceae</taxon>
        <taxon>Filimonas</taxon>
    </lineage>
</organism>
<keyword evidence="3" id="KW-1185">Reference proteome</keyword>
<dbReference type="OrthoDB" id="663131at2"/>
<dbReference type="Proteomes" id="UP000186917">
    <property type="component" value="Unassembled WGS sequence"/>
</dbReference>
<dbReference type="EMBL" id="FTOR01000008">
    <property type="protein sequence ID" value="SIT29294.1"/>
    <property type="molecule type" value="Genomic_DNA"/>
</dbReference>
<gene>
    <name evidence="2" type="ORF">SAMN05421788_108277</name>
</gene>
<proteinExistence type="predicted"/>
<dbReference type="RefSeq" id="WP_076381285.1">
    <property type="nucleotide sequence ID" value="NZ_AP017422.1"/>
</dbReference>
<feature type="domain" description="Immunity protein 43" evidence="1">
    <location>
        <begin position="9"/>
        <end position="222"/>
    </location>
</feature>
<protein>
    <submittedName>
        <fullName evidence="2">Immunity protein 43</fullName>
    </submittedName>
</protein>
<reference evidence="3" key="1">
    <citation type="submission" date="2017-01" db="EMBL/GenBank/DDBJ databases">
        <authorList>
            <person name="Varghese N."/>
            <person name="Submissions S."/>
        </authorList>
    </citation>
    <scope>NUCLEOTIDE SEQUENCE [LARGE SCALE GENOMIC DNA]</scope>
    <source>
        <strain evidence="3">DSM 21054</strain>
    </source>
</reference>
<evidence type="ECO:0000259" key="1">
    <source>
        <dbReference type="Pfam" id="PF15570"/>
    </source>
</evidence>
<dbReference type="AlphaFoldDB" id="A0A173MDB7"/>
<dbReference type="KEGG" id="fln:FLA_1591"/>
<dbReference type="InterPro" id="IPR029079">
    <property type="entry name" value="Imm43"/>
</dbReference>